<evidence type="ECO:0000259" key="5">
    <source>
        <dbReference type="Pfam" id="PF04198"/>
    </source>
</evidence>
<comment type="caution">
    <text evidence="7">The sequence shown here is derived from an EMBL/GenBank/DDBJ whole genome shotgun (WGS) entry which is preliminary data.</text>
</comment>
<dbReference type="GO" id="GO:0003700">
    <property type="term" value="F:DNA-binding transcription factor activity"/>
    <property type="evidence" value="ECO:0007669"/>
    <property type="project" value="InterPro"/>
</dbReference>
<dbReference type="Pfam" id="PF12802">
    <property type="entry name" value="MarR_2"/>
    <property type="match status" value="1"/>
</dbReference>
<dbReference type="CDD" id="cd06171">
    <property type="entry name" value="Sigma70_r4"/>
    <property type="match status" value="1"/>
</dbReference>
<comment type="similarity">
    <text evidence="1">Belongs to the SorC transcriptional regulatory family.</text>
</comment>
<keyword evidence="8" id="KW-1185">Reference proteome</keyword>
<gene>
    <name evidence="7" type="ORF">C8E89_12045</name>
</gene>
<dbReference type="SUPFAM" id="SSF100950">
    <property type="entry name" value="NagB/RpiA/CoA transferase-like"/>
    <property type="match status" value="1"/>
</dbReference>
<feature type="domain" description="HTH marR-type" evidence="6">
    <location>
        <begin position="53"/>
        <end position="91"/>
    </location>
</feature>
<feature type="domain" description="Sugar-binding" evidence="5">
    <location>
        <begin position="105"/>
        <end position="357"/>
    </location>
</feature>
<evidence type="ECO:0000313" key="7">
    <source>
        <dbReference type="EMBL" id="PXX04306.1"/>
    </source>
</evidence>
<sequence>MLTGLKGIVVGSVAISTSNGEVAGTIGGQAVSTPQDRASTPEDLRLALRAATLYYLDGLTQAEIASRLGVSRPTAGRLVARAKAKGLVRIEVVVPPDMSDDLHADEERELEQRYGLTEAVVAGHGVDVGAPGRPAAFASVGRAAAALLMRRLSPSDVLGFTWGPEQAAVASALSPGIASCRTVVQLDGAMSTAAYQTGTEFILGRCADMLRAQTIRLPAPLYADPSTVVSMRSDSLISRTLEAGRRADVMLFGVGAVSTSTTLFEGSFLDTRMLDELISLGAVGEIGGRFFNADGAPVDTELQQRAVSVPLEDIRTCEKTILISSGAAKHHATLGALRGKLARLLVCDIDCARWLLAH</sequence>
<dbReference type="Gene3D" id="3.40.50.1360">
    <property type="match status" value="1"/>
</dbReference>
<dbReference type="PANTHER" id="PTHR34294">
    <property type="entry name" value="TRANSCRIPTIONAL REGULATOR-RELATED"/>
    <property type="match status" value="1"/>
</dbReference>
<evidence type="ECO:0000313" key="8">
    <source>
        <dbReference type="Proteomes" id="UP000247781"/>
    </source>
</evidence>
<dbReference type="Pfam" id="PF04198">
    <property type="entry name" value="Sugar-bind"/>
    <property type="match status" value="1"/>
</dbReference>
<dbReference type="PANTHER" id="PTHR34294:SF1">
    <property type="entry name" value="TRANSCRIPTIONAL REGULATOR LSRR"/>
    <property type="match status" value="1"/>
</dbReference>
<accession>A0A318HLT3</accession>
<dbReference type="InterPro" id="IPR051054">
    <property type="entry name" value="SorC_transcr_regulators"/>
</dbReference>
<reference evidence="8" key="1">
    <citation type="submission" date="2018-05" db="EMBL/GenBank/DDBJ databases">
        <authorList>
            <person name="Deangelis K."/>
            <person name="Huntemann M."/>
            <person name="Clum A."/>
            <person name="Pillay M."/>
            <person name="Palaniappan K."/>
            <person name="Varghese N."/>
            <person name="Mikhailova N."/>
            <person name="Stamatis D."/>
            <person name="Reddy T."/>
            <person name="Daum C."/>
            <person name="Shapiro N."/>
            <person name="Ivanova N."/>
            <person name="Kyrpides N."/>
            <person name="Woyke T."/>
        </authorList>
    </citation>
    <scope>NUCLEOTIDE SEQUENCE [LARGE SCALE GENOMIC DNA]</scope>
    <source>
        <strain evidence="8">GAS496</strain>
    </source>
</reference>
<dbReference type="InterPro" id="IPR000835">
    <property type="entry name" value="HTH_MarR-typ"/>
</dbReference>
<keyword evidence="2" id="KW-0805">Transcription regulation</keyword>
<dbReference type="InterPro" id="IPR037171">
    <property type="entry name" value="NagB/RpiA_transferase-like"/>
</dbReference>
<proteinExistence type="inferred from homology"/>
<keyword evidence="4" id="KW-0804">Transcription</keyword>
<evidence type="ECO:0000256" key="3">
    <source>
        <dbReference type="ARBA" id="ARBA00023125"/>
    </source>
</evidence>
<dbReference type="AlphaFoldDB" id="A0A318HLT3"/>
<dbReference type="InterPro" id="IPR007324">
    <property type="entry name" value="Sugar-bd_dom_put"/>
</dbReference>
<reference evidence="7 8" key="2">
    <citation type="submission" date="2018-06" db="EMBL/GenBank/DDBJ databases">
        <title>Sequencing of bacterial isolates from soil warming experiment in Harvard Forest, Massachusetts, USA.</title>
        <authorList>
            <person name="Deangelis K.PhD."/>
        </authorList>
    </citation>
    <scope>NUCLEOTIDE SEQUENCE [LARGE SCALE GENOMIC DNA]</scope>
    <source>
        <strain evidence="7 8">GAS496</strain>
    </source>
</reference>
<dbReference type="Proteomes" id="UP000247781">
    <property type="component" value="Unassembled WGS sequence"/>
</dbReference>
<evidence type="ECO:0000256" key="1">
    <source>
        <dbReference type="ARBA" id="ARBA00010466"/>
    </source>
</evidence>
<dbReference type="EMBL" id="QJJU01000020">
    <property type="protein sequence ID" value="PXX04306.1"/>
    <property type="molecule type" value="Genomic_DNA"/>
</dbReference>
<evidence type="ECO:0000259" key="6">
    <source>
        <dbReference type="Pfam" id="PF12802"/>
    </source>
</evidence>
<evidence type="ECO:0000256" key="4">
    <source>
        <dbReference type="ARBA" id="ARBA00023163"/>
    </source>
</evidence>
<dbReference type="GO" id="GO:0030246">
    <property type="term" value="F:carbohydrate binding"/>
    <property type="evidence" value="ECO:0007669"/>
    <property type="project" value="InterPro"/>
</dbReference>
<dbReference type="GO" id="GO:0003677">
    <property type="term" value="F:DNA binding"/>
    <property type="evidence" value="ECO:0007669"/>
    <property type="project" value="UniProtKB-KW"/>
</dbReference>
<protein>
    <submittedName>
        <fullName evidence="7">DeoR family transcriptional regulator</fullName>
    </submittedName>
</protein>
<evidence type="ECO:0000256" key="2">
    <source>
        <dbReference type="ARBA" id="ARBA00023015"/>
    </source>
</evidence>
<name>A0A318HLT3_9MYCO</name>
<dbReference type="Gene3D" id="1.10.10.60">
    <property type="entry name" value="Homeodomain-like"/>
    <property type="match status" value="1"/>
</dbReference>
<keyword evidence="3" id="KW-0238">DNA-binding</keyword>
<organism evidence="7 8">
    <name type="scientific">Mycolicibacterium moriokaense</name>
    <dbReference type="NCBI Taxonomy" id="39691"/>
    <lineage>
        <taxon>Bacteria</taxon>
        <taxon>Bacillati</taxon>
        <taxon>Actinomycetota</taxon>
        <taxon>Actinomycetes</taxon>
        <taxon>Mycobacteriales</taxon>
        <taxon>Mycobacteriaceae</taxon>
        <taxon>Mycolicibacterium</taxon>
    </lineage>
</organism>